<accession>A0AA41G2R1</accession>
<evidence type="ECO:0000313" key="1">
    <source>
        <dbReference type="EMBL" id="MBV0903090.1"/>
    </source>
</evidence>
<name>A0AA41G2R1_9EURY</name>
<dbReference type="AlphaFoldDB" id="A0AA41G2R1"/>
<dbReference type="EMBL" id="JAHQXE010000005">
    <property type="protein sequence ID" value="MBV0903090.1"/>
    <property type="molecule type" value="Genomic_DNA"/>
</dbReference>
<dbReference type="Proteomes" id="UP001166304">
    <property type="component" value="Unassembled WGS sequence"/>
</dbReference>
<organism evidence="1 2">
    <name type="scientific">Haloarcula salina</name>
    <dbReference type="NCBI Taxonomy" id="1429914"/>
    <lineage>
        <taxon>Archaea</taxon>
        <taxon>Methanobacteriati</taxon>
        <taxon>Methanobacteriota</taxon>
        <taxon>Stenosarchaea group</taxon>
        <taxon>Halobacteria</taxon>
        <taxon>Halobacteriales</taxon>
        <taxon>Haloarculaceae</taxon>
        <taxon>Haloarcula</taxon>
    </lineage>
</organism>
<dbReference type="RefSeq" id="WP_174242976.1">
    <property type="nucleotide sequence ID" value="NZ_JAHQXE010000005.1"/>
</dbReference>
<protein>
    <submittedName>
        <fullName evidence="1">Uncharacterized protein</fullName>
    </submittedName>
</protein>
<reference evidence="1" key="1">
    <citation type="submission" date="2021-06" db="EMBL/GenBank/DDBJ databases">
        <title>New haloarchaea isolates fom saline soil.</title>
        <authorList>
            <person name="Duran-Viseras A."/>
            <person name="Sanchez-Porro C.S."/>
            <person name="Ventosa A."/>
        </authorList>
    </citation>
    <scope>NUCLEOTIDE SEQUENCE</scope>
    <source>
        <strain evidence="1">JCM 18369</strain>
    </source>
</reference>
<sequence>MPTQTDDVADTDDDRPVVSALDSGADRTVFTEDGNRDGWIATDLTIDLRR</sequence>
<evidence type="ECO:0000313" key="2">
    <source>
        <dbReference type="Proteomes" id="UP001166304"/>
    </source>
</evidence>
<keyword evidence="2" id="KW-1185">Reference proteome</keyword>
<comment type="caution">
    <text evidence="1">The sequence shown here is derived from an EMBL/GenBank/DDBJ whole genome shotgun (WGS) entry which is preliminary data.</text>
</comment>
<proteinExistence type="predicted"/>
<gene>
    <name evidence="1" type="ORF">KTS37_14945</name>
</gene>